<feature type="compositionally biased region" description="Basic and acidic residues" evidence="1">
    <location>
        <begin position="195"/>
        <end position="205"/>
    </location>
</feature>
<feature type="region of interest" description="Disordered" evidence="1">
    <location>
        <begin position="81"/>
        <end position="103"/>
    </location>
</feature>
<evidence type="ECO:0000313" key="2">
    <source>
        <dbReference type="EMBL" id="KAH0237772.1"/>
    </source>
</evidence>
<accession>A0A9P8KCF0</accession>
<feature type="compositionally biased region" description="Polar residues" evidence="1">
    <location>
        <begin position="177"/>
        <end position="194"/>
    </location>
</feature>
<evidence type="ECO:0000313" key="3">
    <source>
        <dbReference type="Proteomes" id="UP000767238"/>
    </source>
</evidence>
<dbReference type="EMBL" id="JAHFYH010000001">
    <property type="protein sequence ID" value="KAH0237772.1"/>
    <property type="molecule type" value="Genomic_DNA"/>
</dbReference>
<reference evidence="2" key="2">
    <citation type="submission" date="2021-08" db="EMBL/GenBank/DDBJ databases">
        <authorList>
            <person name="Gostincar C."/>
            <person name="Sun X."/>
            <person name="Song Z."/>
            <person name="Gunde-Cimerman N."/>
        </authorList>
    </citation>
    <scope>NUCLEOTIDE SEQUENCE</scope>
    <source>
        <strain evidence="2">EXF-8016</strain>
    </source>
</reference>
<dbReference type="AlphaFoldDB" id="A0A9P8KCF0"/>
<reference evidence="2" key="1">
    <citation type="journal article" date="2021" name="J Fungi (Basel)">
        <title>Virulence traits and population genomics of the black yeast Aureobasidium melanogenum.</title>
        <authorList>
            <person name="Cernosa A."/>
            <person name="Sun X."/>
            <person name="Gostincar C."/>
            <person name="Fang C."/>
            <person name="Gunde-Cimerman N."/>
            <person name="Song Z."/>
        </authorList>
    </citation>
    <scope>NUCLEOTIDE SEQUENCE</scope>
    <source>
        <strain evidence="2">EXF-8016</strain>
    </source>
</reference>
<feature type="region of interest" description="Disordered" evidence="1">
    <location>
        <begin position="164"/>
        <end position="218"/>
    </location>
</feature>
<comment type="caution">
    <text evidence="2">The sequence shown here is derived from an EMBL/GenBank/DDBJ whole genome shotgun (WGS) entry which is preliminary data.</text>
</comment>
<sequence>MELYGSSDVAFHAHQTCSMPEKGNERHAIAFAFLTPSRGVWLMRSCGFCRVQPYPFGPVLQTTQSRIWLAMQNHTGGLLRKTQGHHRNASESSTVNSTAPSSPFMQSSTYPYIANADQSPTTSYFSDNDQTFNNVGYAPSKLSHTPAAHLAMQNMAIDQHNSTYNEDIPDFAHSSRHSVSSKGQDSPSTPQPRSSSDHDNDERPPLFKMPTNARNQTTKPMPLASSSIAQNLLLLPTSSSIQTTLIPFSHQRYIPITTKCSRHTAT</sequence>
<protein>
    <submittedName>
        <fullName evidence="2">Uncharacterized protein</fullName>
    </submittedName>
</protein>
<dbReference type="Proteomes" id="UP000767238">
    <property type="component" value="Unassembled WGS sequence"/>
</dbReference>
<proteinExistence type="predicted"/>
<evidence type="ECO:0000256" key="1">
    <source>
        <dbReference type="SAM" id="MobiDB-lite"/>
    </source>
</evidence>
<organism evidence="2 3">
    <name type="scientific">Aureobasidium melanogenum</name>
    <name type="common">Aureobasidium pullulans var. melanogenum</name>
    <dbReference type="NCBI Taxonomy" id="46634"/>
    <lineage>
        <taxon>Eukaryota</taxon>
        <taxon>Fungi</taxon>
        <taxon>Dikarya</taxon>
        <taxon>Ascomycota</taxon>
        <taxon>Pezizomycotina</taxon>
        <taxon>Dothideomycetes</taxon>
        <taxon>Dothideomycetidae</taxon>
        <taxon>Dothideales</taxon>
        <taxon>Saccotheciaceae</taxon>
        <taxon>Aureobasidium</taxon>
    </lineage>
</organism>
<feature type="non-terminal residue" evidence="2">
    <location>
        <position position="266"/>
    </location>
</feature>
<name>A0A9P8KCF0_AURME</name>
<feature type="compositionally biased region" description="Polar residues" evidence="1">
    <location>
        <begin position="90"/>
        <end position="103"/>
    </location>
</feature>
<gene>
    <name evidence="2" type="ORF">KCV03_g93</name>
</gene>